<dbReference type="Gene3D" id="1.20.1330.10">
    <property type="entry name" value="f41 fragment of flagellin, N-terminal domain"/>
    <property type="match status" value="2"/>
</dbReference>
<feature type="domain" description="Flagellin N-terminal" evidence="4">
    <location>
        <begin position="6"/>
        <end position="139"/>
    </location>
</feature>
<comment type="subcellular location">
    <subcellularLocation>
        <location evidence="3">Secreted</location>
    </subcellularLocation>
    <subcellularLocation>
        <location evidence="3">Bacterial flagellum</location>
    </subcellularLocation>
</comment>
<feature type="domain" description="Flagellin C-terminal" evidence="5">
    <location>
        <begin position="370"/>
        <end position="449"/>
    </location>
</feature>
<keyword evidence="2 3" id="KW-0975">Bacterial flagellum</keyword>
<evidence type="ECO:0000313" key="6">
    <source>
        <dbReference type="EMBL" id="MBF9195876.1"/>
    </source>
</evidence>
<accession>A0ABS0HQX7</accession>
<dbReference type="RefSeq" id="WP_196263274.1">
    <property type="nucleotide sequence ID" value="NZ_JADQDN010000003.1"/>
</dbReference>
<organism evidence="6 7">
    <name type="scientific">Microvirga terrestris</name>
    <dbReference type="NCBI Taxonomy" id="2791024"/>
    <lineage>
        <taxon>Bacteria</taxon>
        <taxon>Pseudomonadati</taxon>
        <taxon>Pseudomonadota</taxon>
        <taxon>Alphaproteobacteria</taxon>
        <taxon>Hyphomicrobiales</taxon>
        <taxon>Methylobacteriaceae</taxon>
        <taxon>Microvirga</taxon>
    </lineage>
</organism>
<evidence type="ECO:0000313" key="7">
    <source>
        <dbReference type="Proteomes" id="UP000611708"/>
    </source>
</evidence>
<dbReference type="SUPFAM" id="SSF64518">
    <property type="entry name" value="Phase 1 flagellin"/>
    <property type="match status" value="1"/>
</dbReference>
<keyword evidence="3" id="KW-0964">Secreted</keyword>
<dbReference type="PANTHER" id="PTHR42792">
    <property type="entry name" value="FLAGELLIN"/>
    <property type="match status" value="1"/>
</dbReference>
<dbReference type="InterPro" id="IPR001029">
    <property type="entry name" value="Flagellin_N"/>
</dbReference>
<reference evidence="6 7" key="1">
    <citation type="submission" date="2020-11" db="EMBL/GenBank/DDBJ databases">
        <authorList>
            <person name="Kim M.K."/>
        </authorList>
    </citation>
    <scope>NUCLEOTIDE SEQUENCE [LARGE SCALE GENOMIC DNA]</scope>
    <source>
        <strain evidence="6 7">BT290</strain>
    </source>
</reference>
<evidence type="ECO:0000259" key="4">
    <source>
        <dbReference type="Pfam" id="PF00669"/>
    </source>
</evidence>
<sequence length="449" mass="48109">MRTTFVSTLALWNSSKTSLDKLQTGLVKANKELVTGREADVGLKLGYKTGQTLSLRQDRAEIDALVDGNASILLRMKSSTTALDQVRSNADKFMDALIATPLSSSSVSTLMYQAKANLNNLTSSMNSTAGGQYIFGGINSQEKPFNEYAGGMPPLRADVSIPVSGLSAGDVIRFSVGGTPDQVFSVTTETTVDDLVVSINAAVTATTLSGVEASRDPVTGNLVLKSTDLTGKTDVIGSFTDMDGIAIPVEGSVTRSPQAAVASSFRSTFGFGVNDAAVPTITPDDMKAFLDGPFTALFEGVNWQDWSNASSQNIQSRISVREKVEASANANDQGIQKMAMAYTMIFDLGLDRLDRGTREALVNKAISTFSEATTGVTTMQSRLGAVQEKVEEADERMSLQKDILDEKIIHLEAVDPAEAKIRVDRLMTQIQTSYSLTAQLKTMSLINYL</sequence>
<dbReference type="Pfam" id="PF00669">
    <property type="entry name" value="Flagellin_N"/>
    <property type="match status" value="1"/>
</dbReference>
<proteinExistence type="inferred from homology"/>
<dbReference type="InterPro" id="IPR046358">
    <property type="entry name" value="Flagellin_C"/>
</dbReference>
<evidence type="ECO:0000256" key="2">
    <source>
        <dbReference type="ARBA" id="ARBA00023143"/>
    </source>
</evidence>
<dbReference type="InterPro" id="IPR001492">
    <property type="entry name" value="Flagellin"/>
</dbReference>
<keyword evidence="7" id="KW-1185">Reference proteome</keyword>
<evidence type="ECO:0000259" key="5">
    <source>
        <dbReference type="Pfam" id="PF00700"/>
    </source>
</evidence>
<protein>
    <recommendedName>
        <fullName evidence="3">Flagellin</fullName>
    </recommendedName>
</protein>
<dbReference type="Pfam" id="PF00700">
    <property type="entry name" value="Flagellin_C"/>
    <property type="match status" value="1"/>
</dbReference>
<comment type="function">
    <text evidence="3">Flagellin is the subunit protein which polymerizes to form the filaments of bacterial flagella.</text>
</comment>
<comment type="similarity">
    <text evidence="1 3">Belongs to the bacterial flagellin family.</text>
</comment>
<name>A0ABS0HQX7_9HYPH</name>
<dbReference type="EMBL" id="JADQDN010000003">
    <property type="protein sequence ID" value="MBF9195876.1"/>
    <property type="molecule type" value="Genomic_DNA"/>
</dbReference>
<dbReference type="Proteomes" id="UP000611708">
    <property type="component" value="Unassembled WGS sequence"/>
</dbReference>
<dbReference type="PANTHER" id="PTHR42792:SF1">
    <property type="entry name" value="FLAGELLAR HOOK-ASSOCIATED PROTEIN 3"/>
    <property type="match status" value="1"/>
</dbReference>
<comment type="caution">
    <text evidence="6">The sequence shown here is derived from an EMBL/GenBank/DDBJ whole genome shotgun (WGS) entry which is preliminary data.</text>
</comment>
<evidence type="ECO:0000256" key="3">
    <source>
        <dbReference type="RuleBase" id="RU362073"/>
    </source>
</evidence>
<evidence type="ECO:0000256" key="1">
    <source>
        <dbReference type="ARBA" id="ARBA00005709"/>
    </source>
</evidence>
<gene>
    <name evidence="6" type="ORF">I2H36_07490</name>
</gene>